<dbReference type="AlphaFoldDB" id="A0A392UUC8"/>
<dbReference type="EMBL" id="LXQA010952028">
    <property type="protein sequence ID" value="MCI78501.1"/>
    <property type="molecule type" value="Genomic_DNA"/>
</dbReference>
<keyword evidence="2" id="KW-1185">Reference proteome</keyword>
<proteinExistence type="predicted"/>
<sequence length="55" mass="6099">MDTRSSTDIMYWDAFAGMKLTTEQLHPYSGTLVGFSGEQVELCVYVTLLTTFGEG</sequence>
<name>A0A392UUC8_9FABA</name>
<gene>
    <name evidence="1" type="ORF">A2U01_0099771</name>
</gene>
<reference evidence="1 2" key="1">
    <citation type="journal article" date="2018" name="Front. Plant Sci.">
        <title>Red Clover (Trifolium pratense) and Zigzag Clover (T. medium) - A Picture of Genomic Similarities and Differences.</title>
        <authorList>
            <person name="Dluhosova J."/>
            <person name="Istvanek J."/>
            <person name="Nedelnik J."/>
            <person name="Repkova J."/>
        </authorList>
    </citation>
    <scope>NUCLEOTIDE SEQUENCE [LARGE SCALE GENOMIC DNA]</scope>
    <source>
        <strain evidence="2">cv. 10/8</strain>
        <tissue evidence="1">Leaf</tissue>
    </source>
</reference>
<evidence type="ECO:0000313" key="2">
    <source>
        <dbReference type="Proteomes" id="UP000265520"/>
    </source>
</evidence>
<comment type="caution">
    <text evidence="1">The sequence shown here is derived from an EMBL/GenBank/DDBJ whole genome shotgun (WGS) entry which is preliminary data.</text>
</comment>
<organism evidence="1 2">
    <name type="scientific">Trifolium medium</name>
    <dbReference type="NCBI Taxonomy" id="97028"/>
    <lineage>
        <taxon>Eukaryota</taxon>
        <taxon>Viridiplantae</taxon>
        <taxon>Streptophyta</taxon>
        <taxon>Embryophyta</taxon>
        <taxon>Tracheophyta</taxon>
        <taxon>Spermatophyta</taxon>
        <taxon>Magnoliopsida</taxon>
        <taxon>eudicotyledons</taxon>
        <taxon>Gunneridae</taxon>
        <taxon>Pentapetalae</taxon>
        <taxon>rosids</taxon>
        <taxon>fabids</taxon>
        <taxon>Fabales</taxon>
        <taxon>Fabaceae</taxon>
        <taxon>Papilionoideae</taxon>
        <taxon>50 kb inversion clade</taxon>
        <taxon>NPAAA clade</taxon>
        <taxon>Hologalegina</taxon>
        <taxon>IRL clade</taxon>
        <taxon>Trifolieae</taxon>
        <taxon>Trifolium</taxon>
    </lineage>
</organism>
<accession>A0A392UUC8</accession>
<protein>
    <submittedName>
        <fullName evidence="1">Uncharacterized protein</fullName>
    </submittedName>
</protein>
<evidence type="ECO:0000313" key="1">
    <source>
        <dbReference type="EMBL" id="MCI78501.1"/>
    </source>
</evidence>
<dbReference type="Proteomes" id="UP000265520">
    <property type="component" value="Unassembled WGS sequence"/>
</dbReference>